<feature type="compositionally biased region" description="Acidic residues" evidence="1">
    <location>
        <begin position="63"/>
        <end position="81"/>
    </location>
</feature>
<reference evidence="2" key="1">
    <citation type="submission" date="2020-10" db="EMBL/GenBank/DDBJ databases">
        <authorList>
            <person name="Castelo-Branco R."/>
            <person name="Eusebio N."/>
            <person name="Adriana R."/>
            <person name="Vieira A."/>
            <person name="Brugerolle De Fraissinette N."/>
            <person name="Rezende De Castro R."/>
            <person name="Schneider M.P."/>
            <person name="Vasconcelos V."/>
            <person name="Leao P.N."/>
        </authorList>
    </citation>
    <scope>NUCLEOTIDE SEQUENCE</scope>
    <source>
        <strain evidence="2">LEGE 11480</strain>
    </source>
</reference>
<protein>
    <submittedName>
        <fullName evidence="2">DUF3134 domain-containing protein</fullName>
    </submittedName>
</protein>
<evidence type="ECO:0000313" key="3">
    <source>
        <dbReference type="Proteomes" id="UP000625316"/>
    </source>
</evidence>
<evidence type="ECO:0000256" key="1">
    <source>
        <dbReference type="SAM" id="MobiDB-lite"/>
    </source>
</evidence>
<dbReference type="RefSeq" id="WP_264327990.1">
    <property type="nucleotide sequence ID" value="NZ_JADEXQ010000160.1"/>
</dbReference>
<comment type="caution">
    <text evidence="2">The sequence shown here is derived from an EMBL/GenBank/DDBJ whole genome shotgun (WGS) entry which is preliminary data.</text>
</comment>
<dbReference type="EMBL" id="JADEXQ010000160">
    <property type="protein sequence ID" value="MBE9033181.1"/>
    <property type="molecule type" value="Genomic_DNA"/>
</dbReference>
<dbReference type="AlphaFoldDB" id="A0A928Z510"/>
<name>A0A928Z510_9CYAN</name>
<dbReference type="Proteomes" id="UP000625316">
    <property type="component" value="Unassembled WGS sequence"/>
</dbReference>
<accession>A0A928Z510</accession>
<dbReference type="Pfam" id="PF11332">
    <property type="entry name" value="DUF3134"/>
    <property type="match status" value="1"/>
</dbReference>
<feature type="region of interest" description="Disordered" evidence="1">
    <location>
        <begin position="55"/>
        <end position="81"/>
    </location>
</feature>
<sequence>MVYNPSLQEKSRQQPAPIIPTERQASILDWLEASGRLLARESSDPEYKDDEAEINALMGSEDNSFEEEEEDDDDDDLDLED</sequence>
<evidence type="ECO:0000313" key="2">
    <source>
        <dbReference type="EMBL" id="MBE9033181.1"/>
    </source>
</evidence>
<gene>
    <name evidence="2" type="ORF">IQ266_25925</name>
</gene>
<organism evidence="2 3">
    <name type="scientific">Romeriopsis navalis LEGE 11480</name>
    <dbReference type="NCBI Taxonomy" id="2777977"/>
    <lineage>
        <taxon>Bacteria</taxon>
        <taxon>Bacillati</taxon>
        <taxon>Cyanobacteriota</taxon>
        <taxon>Cyanophyceae</taxon>
        <taxon>Leptolyngbyales</taxon>
        <taxon>Leptolyngbyaceae</taxon>
        <taxon>Romeriopsis</taxon>
        <taxon>Romeriopsis navalis</taxon>
    </lineage>
</organism>
<proteinExistence type="predicted"/>
<dbReference type="InterPro" id="IPR021481">
    <property type="entry name" value="DUF3134"/>
</dbReference>
<keyword evidence="3" id="KW-1185">Reference proteome</keyword>